<protein>
    <recommendedName>
        <fullName evidence="1">UPF0246 protein RPIT_14380</fullName>
    </recommendedName>
</protein>
<dbReference type="AlphaFoldDB" id="A0A1Q2CI93"/>
<evidence type="ECO:0000313" key="3">
    <source>
        <dbReference type="Proteomes" id="UP000188324"/>
    </source>
</evidence>
<gene>
    <name evidence="2" type="ORF">RPIT_14380</name>
</gene>
<dbReference type="RefSeq" id="WP_077344051.1">
    <property type="nucleotide sequence ID" value="NZ_CP019605.1"/>
</dbReference>
<dbReference type="OrthoDB" id="3210767at2"/>
<name>A0A1Q2CI93_9ACTN</name>
<dbReference type="KEGG" id="tfl:RPIT_14380"/>
<dbReference type="PANTHER" id="PTHR30283">
    <property type="entry name" value="PEROXIDE STRESS RESPONSE PROTEIN YAAA"/>
    <property type="match status" value="1"/>
</dbReference>
<organism evidence="2 3">
    <name type="scientific">Tessaracoccus flavus</name>
    <dbReference type="NCBI Taxonomy" id="1610493"/>
    <lineage>
        <taxon>Bacteria</taxon>
        <taxon>Bacillati</taxon>
        <taxon>Actinomycetota</taxon>
        <taxon>Actinomycetes</taxon>
        <taxon>Propionibacteriales</taxon>
        <taxon>Propionibacteriaceae</taxon>
        <taxon>Tessaracoccus</taxon>
    </lineage>
</organism>
<proteinExistence type="inferred from homology"/>
<dbReference type="Proteomes" id="UP000188324">
    <property type="component" value="Chromosome"/>
</dbReference>
<dbReference type="GO" id="GO:0005829">
    <property type="term" value="C:cytosol"/>
    <property type="evidence" value="ECO:0007669"/>
    <property type="project" value="TreeGrafter"/>
</dbReference>
<sequence>MLSVLSPAKSLDFETPLPTRKHSEPRLVGQSAGLIEIMRTKSPGEIKALMHISDDLAELNASRYSAFSTDHAPDNSRPAVLAFDGDVYQGLAAKDFDARDFTEAQKTVRILSGLYGLLRPMDLIQPHRLEMGTRLASSRGQTLYEWWGTQVTDLLRRDLEASPGPEVLINLASQEYFKVVDEHRLGARVISPRFEDRDKSGEPRVVSFYAKRARGLMAAWLVRERVRSAAKVLDFEADGYSYDEERSTKDTPVFVR</sequence>
<keyword evidence="3" id="KW-1185">Reference proteome</keyword>
<comment type="similarity">
    <text evidence="1">Belongs to the UPF0246 family.</text>
</comment>
<dbReference type="InterPro" id="IPR005583">
    <property type="entry name" value="YaaA"/>
</dbReference>
<dbReference type="GO" id="GO:0033194">
    <property type="term" value="P:response to hydroperoxide"/>
    <property type="evidence" value="ECO:0007669"/>
    <property type="project" value="TreeGrafter"/>
</dbReference>
<evidence type="ECO:0000313" key="2">
    <source>
        <dbReference type="EMBL" id="AQP45846.1"/>
    </source>
</evidence>
<dbReference type="Pfam" id="PF03883">
    <property type="entry name" value="H2O2_YaaD"/>
    <property type="match status" value="1"/>
</dbReference>
<dbReference type="EMBL" id="CP019605">
    <property type="protein sequence ID" value="AQP45846.1"/>
    <property type="molecule type" value="Genomic_DNA"/>
</dbReference>
<accession>A0A1Q2CI93</accession>
<reference evidence="2 3" key="1">
    <citation type="journal article" date="2016" name="Int. J. Syst. Evol. Microbiol.">
        <title>Tessaracoccus flavus sp. nov., isolated from the drainage system of a lindane-producing factory.</title>
        <authorList>
            <person name="Kumari R."/>
            <person name="Singh P."/>
            <person name="Schumann P."/>
            <person name="Lal R."/>
        </authorList>
    </citation>
    <scope>NUCLEOTIDE SEQUENCE [LARGE SCALE GENOMIC DNA]</scope>
    <source>
        <strain evidence="2 3">RP1T</strain>
    </source>
</reference>
<dbReference type="HAMAP" id="MF_00652">
    <property type="entry name" value="UPF0246"/>
    <property type="match status" value="1"/>
</dbReference>
<dbReference type="NCBIfam" id="NF002542">
    <property type="entry name" value="PRK02101.1-3"/>
    <property type="match status" value="1"/>
</dbReference>
<dbReference type="PANTHER" id="PTHR30283:SF4">
    <property type="entry name" value="PEROXIDE STRESS RESISTANCE PROTEIN YAAA"/>
    <property type="match status" value="1"/>
</dbReference>
<evidence type="ECO:0000256" key="1">
    <source>
        <dbReference type="HAMAP-Rule" id="MF_00652"/>
    </source>
</evidence>
<dbReference type="STRING" id="1610493.RPIT_14380"/>